<dbReference type="Proteomes" id="UP000813824">
    <property type="component" value="Unassembled WGS sequence"/>
</dbReference>
<proteinExistence type="predicted"/>
<gene>
    <name evidence="1" type="ORF">BXZ70DRAFT_885084</name>
</gene>
<dbReference type="AlphaFoldDB" id="A0A8K0UYL3"/>
<dbReference type="InterPro" id="IPR036412">
    <property type="entry name" value="HAD-like_sf"/>
</dbReference>
<reference evidence="1" key="1">
    <citation type="journal article" date="2021" name="New Phytol.">
        <title>Evolutionary innovations through gain and loss of genes in the ectomycorrhizal Boletales.</title>
        <authorList>
            <person name="Wu G."/>
            <person name="Miyauchi S."/>
            <person name="Morin E."/>
            <person name="Kuo A."/>
            <person name="Drula E."/>
            <person name="Varga T."/>
            <person name="Kohler A."/>
            <person name="Feng B."/>
            <person name="Cao Y."/>
            <person name="Lipzen A."/>
            <person name="Daum C."/>
            <person name="Hundley H."/>
            <person name="Pangilinan J."/>
            <person name="Johnson J."/>
            <person name="Barry K."/>
            <person name="LaButti K."/>
            <person name="Ng V."/>
            <person name="Ahrendt S."/>
            <person name="Min B."/>
            <person name="Choi I.G."/>
            <person name="Park H."/>
            <person name="Plett J.M."/>
            <person name="Magnuson J."/>
            <person name="Spatafora J.W."/>
            <person name="Nagy L.G."/>
            <person name="Henrissat B."/>
            <person name="Grigoriev I.V."/>
            <person name="Yang Z.L."/>
            <person name="Xu J."/>
            <person name="Martin F.M."/>
        </authorList>
    </citation>
    <scope>NUCLEOTIDE SEQUENCE</scope>
    <source>
        <strain evidence="1">KKN 215</strain>
    </source>
</reference>
<protein>
    <submittedName>
        <fullName evidence="1">HAD-like protein</fullName>
    </submittedName>
</protein>
<dbReference type="SUPFAM" id="SSF56784">
    <property type="entry name" value="HAD-like"/>
    <property type="match status" value="1"/>
</dbReference>
<sequence length="304" mass="34071">MASPHLKAVIFDIGGVVLRSPLIAIAAYEKEHGIPPNYINCSMSVLSKIDHRVKWNSPHLHIICLCFRAKSVAWQQFERGEILLFPFYEAFGRELSNTSLGNALYAEYCRRRSIECPELPTQLDINGRELFGRMMRESGTYDERMVEAIRRIRATGKWRVIALTNNFSKTDATIIGSSPPPPTHEAYPGFSVESEMKFLGWEEGATPPKLRAMFDDFLDSSACGMRKPEPEFYLLACTRNGVKPQEAVFLDDLGMNLKAAERLGMETIQVAIGRSLEAIAQLEKKLGLDLTGGFEPAQRAPSKL</sequence>
<dbReference type="CDD" id="cd02603">
    <property type="entry name" value="HAD_sEH-N_like"/>
    <property type="match status" value="1"/>
</dbReference>
<evidence type="ECO:0000313" key="2">
    <source>
        <dbReference type="Proteomes" id="UP000813824"/>
    </source>
</evidence>
<comment type="caution">
    <text evidence="1">The sequence shown here is derived from an EMBL/GenBank/DDBJ whole genome shotgun (WGS) entry which is preliminary data.</text>
</comment>
<dbReference type="GO" id="GO:0016791">
    <property type="term" value="F:phosphatase activity"/>
    <property type="evidence" value="ECO:0007669"/>
    <property type="project" value="UniProtKB-ARBA"/>
</dbReference>
<dbReference type="Gene3D" id="3.40.50.1000">
    <property type="entry name" value="HAD superfamily/HAD-like"/>
    <property type="match status" value="1"/>
</dbReference>
<dbReference type="PANTHER" id="PTHR47829">
    <property type="entry name" value="HYDROLASE, PUTATIVE (AFU_ORTHOLOGUE AFUA_1G12880)-RELATED"/>
    <property type="match status" value="1"/>
</dbReference>
<dbReference type="PANTHER" id="PTHR47829:SF1">
    <property type="entry name" value="HAD FAMILY PHOSPHATASE"/>
    <property type="match status" value="1"/>
</dbReference>
<evidence type="ECO:0000313" key="1">
    <source>
        <dbReference type="EMBL" id="KAH8107023.1"/>
    </source>
</evidence>
<dbReference type="NCBIfam" id="TIGR01509">
    <property type="entry name" value="HAD-SF-IA-v3"/>
    <property type="match status" value="1"/>
</dbReference>
<dbReference type="OrthoDB" id="1694274at2759"/>
<keyword evidence="2" id="KW-1185">Reference proteome</keyword>
<dbReference type="Pfam" id="PF00702">
    <property type="entry name" value="Hydrolase"/>
    <property type="match status" value="1"/>
</dbReference>
<dbReference type="InterPro" id="IPR052898">
    <property type="entry name" value="ACAD10-like"/>
</dbReference>
<accession>A0A8K0UYL3</accession>
<name>A0A8K0UYL3_9AGAR</name>
<dbReference type="InterPro" id="IPR006439">
    <property type="entry name" value="HAD-SF_hydro_IA"/>
</dbReference>
<dbReference type="SFLD" id="SFLDG01129">
    <property type="entry name" value="C1.5:_HAD__Beta-PGM__Phosphata"/>
    <property type="match status" value="1"/>
</dbReference>
<dbReference type="SFLD" id="SFLDS00003">
    <property type="entry name" value="Haloacid_Dehalogenase"/>
    <property type="match status" value="1"/>
</dbReference>
<dbReference type="EMBL" id="JAEVFJ010000002">
    <property type="protein sequence ID" value="KAH8107023.1"/>
    <property type="molecule type" value="Genomic_DNA"/>
</dbReference>
<dbReference type="InterPro" id="IPR023214">
    <property type="entry name" value="HAD_sf"/>
</dbReference>
<organism evidence="1 2">
    <name type="scientific">Cristinia sonorae</name>
    <dbReference type="NCBI Taxonomy" id="1940300"/>
    <lineage>
        <taxon>Eukaryota</taxon>
        <taxon>Fungi</taxon>
        <taxon>Dikarya</taxon>
        <taxon>Basidiomycota</taxon>
        <taxon>Agaricomycotina</taxon>
        <taxon>Agaricomycetes</taxon>
        <taxon>Agaricomycetidae</taxon>
        <taxon>Agaricales</taxon>
        <taxon>Pleurotineae</taxon>
        <taxon>Stephanosporaceae</taxon>
        <taxon>Cristinia</taxon>
    </lineage>
</organism>